<evidence type="ECO:0000313" key="1">
    <source>
        <dbReference type="EMBL" id="CNL38315.1"/>
    </source>
</evidence>
<proteinExistence type="predicted"/>
<sequence length="67" mass="7822">MSDTNENIIKQININISGQKTRPKKECFIILLIKPHQQISLIILENSIMTFQLISLMSIEKIIQIYH</sequence>
<protein>
    <submittedName>
        <fullName evidence="1">Uncharacterized protein</fullName>
    </submittedName>
</protein>
<reference evidence="2" key="1">
    <citation type="submission" date="2015-03" db="EMBL/GenBank/DDBJ databases">
        <authorList>
            <consortium name="Pathogen Informatics"/>
        </authorList>
    </citation>
    <scope>NUCLEOTIDE SEQUENCE [LARGE SCALE GENOMIC DNA]</scope>
    <source>
        <strain evidence="2">IP27925</strain>
    </source>
</reference>
<name>A0A0T9UFQ1_YERAE</name>
<dbReference type="AlphaFoldDB" id="A0A0T9UFQ1"/>
<evidence type="ECO:0000313" key="2">
    <source>
        <dbReference type="Proteomes" id="UP000040088"/>
    </source>
</evidence>
<gene>
    <name evidence="1" type="ORF">ERS008460_02709</name>
</gene>
<dbReference type="EMBL" id="CQEM01000012">
    <property type="protein sequence ID" value="CNL38315.1"/>
    <property type="molecule type" value="Genomic_DNA"/>
</dbReference>
<accession>A0A0T9UFQ1</accession>
<dbReference type="Proteomes" id="UP000040088">
    <property type="component" value="Unassembled WGS sequence"/>
</dbReference>
<organism evidence="1 2">
    <name type="scientific">Yersinia aleksiciae</name>
    <dbReference type="NCBI Taxonomy" id="263819"/>
    <lineage>
        <taxon>Bacteria</taxon>
        <taxon>Pseudomonadati</taxon>
        <taxon>Pseudomonadota</taxon>
        <taxon>Gammaproteobacteria</taxon>
        <taxon>Enterobacterales</taxon>
        <taxon>Yersiniaceae</taxon>
        <taxon>Yersinia</taxon>
    </lineage>
</organism>